<feature type="non-terminal residue" evidence="2">
    <location>
        <position position="115"/>
    </location>
</feature>
<protein>
    <submittedName>
        <fullName evidence="2">Uncharacterized protein</fullName>
    </submittedName>
</protein>
<feature type="transmembrane region" description="Helical" evidence="1">
    <location>
        <begin position="12"/>
        <end position="33"/>
    </location>
</feature>
<comment type="caution">
    <text evidence="2">The sequence shown here is derived from an EMBL/GenBank/DDBJ whole genome shotgun (WGS) entry which is preliminary data.</text>
</comment>
<keyword evidence="1" id="KW-0472">Membrane</keyword>
<name>A0A2M6WCJ0_9BACT</name>
<reference evidence="3" key="1">
    <citation type="submission" date="2017-09" db="EMBL/GenBank/DDBJ databases">
        <title>Depth-based differentiation of microbial function through sediment-hosted aquifers and enrichment of novel symbionts in the deep terrestrial subsurface.</title>
        <authorList>
            <person name="Probst A.J."/>
            <person name="Ladd B."/>
            <person name="Jarett J.K."/>
            <person name="Geller-Mcgrath D.E."/>
            <person name="Sieber C.M.K."/>
            <person name="Emerson J.B."/>
            <person name="Anantharaman K."/>
            <person name="Thomas B.C."/>
            <person name="Malmstrom R."/>
            <person name="Stieglmeier M."/>
            <person name="Klingl A."/>
            <person name="Woyke T."/>
            <person name="Ryan C.M."/>
            <person name="Banfield J.F."/>
        </authorList>
    </citation>
    <scope>NUCLEOTIDE SEQUENCE [LARGE SCALE GENOMIC DNA]</scope>
</reference>
<proteinExistence type="predicted"/>
<dbReference type="AlphaFoldDB" id="A0A2M6WCJ0"/>
<dbReference type="EMBL" id="PFBO01000054">
    <property type="protein sequence ID" value="PIT90509.1"/>
    <property type="molecule type" value="Genomic_DNA"/>
</dbReference>
<sequence>MTAKLKPFLRQKGLLIFLIILILLTAFFLYKYYLKPEYQLNQFLPQNYQLSLEFKNDRLSLPKMQQKKLLDNPTIKDLYSKLNRDVKAVLNSLPPESAQLIQEANHFIFFWMTPE</sequence>
<keyword evidence="1" id="KW-1133">Transmembrane helix</keyword>
<organism evidence="2 3">
    <name type="scientific">Candidatus Komeilibacteria bacterium CG10_big_fil_rev_8_21_14_0_10_41_13</name>
    <dbReference type="NCBI Taxonomy" id="1974476"/>
    <lineage>
        <taxon>Bacteria</taxon>
        <taxon>Candidatus Komeiliibacteriota</taxon>
    </lineage>
</organism>
<evidence type="ECO:0000313" key="2">
    <source>
        <dbReference type="EMBL" id="PIT90509.1"/>
    </source>
</evidence>
<keyword evidence="1" id="KW-0812">Transmembrane</keyword>
<dbReference type="Proteomes" id="UP000230543">
    <property type="component" value="Unassembled WGS sequence"/>
</dbReference>
<gene>
    <name evidence="2" type="ORF">COU22_01815</name>
</gene>
<evidence type="ECO:0000313" key="3">
    <source>
        <dbReference type="Proteomes" id="UP000230543"/>
    </source>
</evidence>
<evidence type="ECO:0000256" key="1">
    <source>
        <dbReference type="SAM" id="Phobius"/>
    </source>
</evidence>
<accession>A0A2M6WCJ0</accession>